<proteinExistence type="predicted"/>
<feature type="transmembrane region" description="Helical" evidence="1">
    <location>
        <begin position="329"/>
        <end position="346"/>
    </location>
</feature>
<keyword evidence="1" id="KW-0812">Transmembrane</keyword>
<dbReference type="KEGG" id="cjap:GWK36_12105"/>
<name>A0A6G7VFC6_9GAMM</name>
<organism evidence="2 3">
    <name type="scientific">Caldichromatium japonicum</name>
    <dbReference type="NCBI Taxonomy" id="2699430"/>
    <lineage>
        <taxon>Bacteria</taxon>
        <taxon>Pseudomonadati</taxon>
        <taxon>Pseudomonadota</taxon>
        <taxon>Gammaproteobacteria</taxon>
        <taxon>Chromatiales</taxon>
        <taxon>Chromatiaceae</taxon>
        <taxon>Caldichromatium</taxon>
    </lineage>
</organism>
<feature type="transmembrane region" description="Helical" evidence="1">
    <location>
        <begin position="180"/>
        <end position="200"/>
    </location>
</feature>
<feature type="transmembrane region" description="Helical" evidence="1">
    <location>
        <begin position="73"/>
        <end position="94"/>
    </location>
</feature>
<reference evidence="3" key="1">
    <citation type="submission" date="2020-01" db="EMBL/GenBank/DDBJ databases">
        <title>Caldichromatium gen. nov., sp. nov., a thermophilic purple sulfur bacterium member of the family Chromatiaceae isolated from Nakabusa hot spring, Japan.</title>
        <authorList>
            <person name="Saini M.K."/>
            <person name="Hanada S."/>
            <person name="Tank M."/>
        </authorList>
    </citation>
    <scope>NUCLEOTIDE SEQUENCE [LARGE SCALE GENOMIC DNA]</scope>
    <source>
        <strain evidence="3">No.7</strain>
    </source>
</reference>
<feature type="transmembrane region" description="Helical" evidence="1">
    <location>
        <begin position="381"/>
        <end position="399"/>
    </location>
</feature>
<protein>
    <recommendedName>
        <fullName evidence="4">Glycosyltransferase RgtA/B/C/D-like domain-containing protein</fullName>
    </recommendedName>
</protein>
<feature type="transmembrane region" description="Helical" evidence="1">
    <location>
        <begin position="238"/>
        <end position="258"/>
    </location>
</feature>
<gene>
    <name evidence="2" type="ORF">GWK36_12105</name>
</gene>
<dbReference type="EMBL" id="CP048029">
    <property type="protein sequence ID" value="QIK38600.1"/>
    <property type="molecule type" value="Genomic_DNA"/>
</dbReference>
<dbReference type="AlphaFoldDB" id="A0A6G7VFC6"/>
<accession>A0A6G7VFC6</accession>
<evidence type="ECO:0000256" key="1">
    <source>
        <dbReference type="SAM" id="Phobius"/>
    </source>
</evidence>
<evidence type="ECO:0008006" key="4">
    <source>
        <dbReference type="Google" id="ProtNLM"/>
    </source>
</evidence>
<dbReference type="RefSeq" id="WP_166271440.1">
    <property type="nucleotide sequence ID" value="NZ_CP048029.1"/>
</dbReference>
<feature type="transmembrane region" description="Helical" evidence="1">
    <location>
        <begin position="43"/>
        <end position="61"/>
    </location>
</feature>
<feature type="transmembrane region" description="Helical" evidence="1">
    <location>
        <begin position="270"/>
        <end position="287"/>
    </location>
</feature>
<feature type="transmembrane region" description="Helical" evidence="1">
    <location>
        <begin position="155"/>
        <end position="174"/>
    </location>
</feature>
<evidence type="ECO:0000313" key="2">
    <source>
        <dbReference type="EMBL" id="QIK38600.1"/>
    </source>
</evidence>
<feature type="transmembrane region" description="Helical" evidence="1">
    <location>
        <begin position="20"/>
        <end position="37"/>
    </location>
</feature>
<feature type="transmembrane region" description="Helical" evidence="1">
    <location>
        <begin position="456"/>
        <end position="472"/>
    </location>
</feature>
<feature type="transmembrane region" description="Helical" evidence="1">
    <location>
        <begin position="353"/>
        <end position="375"/>
    </location>
</feature>
<keyword evidence="3" id="KW-1185">Reference proteome</keyword>
<dbReference type="Proteomes" id="UP000502699">
    <property type="component" value="Chromosome"/>
</dbReference>
<keyword evidence="1" id="KW-0472">Membrane</keyword>
<evidence type="ECO:0000313" key="3">
    <source>
        <dbReference type="Proteomes" id="UP000502699"/>
    </source>
</evidence>
<sequence length="633" mass="72185">MTVRKPETLSISRLPKVKLIISVIISIIFITVITGAFTRFFLTYLFIATSLIAISFKFNAWDKINKTWATQTIGVNIAFLFLLLTITFALYHPILQSWWIEDDPSILRHIMEYPIIDNFIDSNTWRTYMPNNLTPFLIFSLAIDFKLFNLEPSGYYVHHLLTLCAIILICYFLLIRYFSAMIATITLAIFITSLPIATIIQQLMTRHYLDGLLFSAIMFLFYSKAFEEKKLILVLPSLFFYALACASKEIYVPIMVLLPWSTKNGGPKRHLSLMIPFFGVAGLYTLWRTHMLKPANILSGYGNLYDSNPSSIEYFAIKTAEALGIKSPLHLLLITASFLVCLVYIYKNKAGFYRFAGLLISGAVIMAPLVAVSSILLPRMMILAAAFVALIGAISLHAIRQEGRITRIIVLVIGLSWIGLNIQSVANSKTWGDRDWIERYHQEGQFMLTADTDQTLVYPIGPYWFYTGLAWIREHQSIHRKAPRICYDPCLCKLELKDKTLMYHEGILKPFKQDTHNCQLRDTPLSFSIVYDPKKGTITWDLGPYPEGRWGFLLEPGAAKIFVPRSGHFPMYRKNPLHFRVLYESPEGWQTPSQCLVIDPTNLDNSGVAKINHSPVLQDSPEKFKPTSFDGCQ</sequence>
<feature type="transmembrane region" description="Helical" evidence="1">
    <location>
        <begin position="408"/>
        <end position="426"/>
    </location>
</feature>
<keyword evidence="1" id="KW-1133">Transmembrane helix</keyword>